<dbReference type="GO" id="GO:0015562">
    <property type="term" value="F:efflux transmembrane transporter activity"/>
    <property type="evidence" value="ECO:0007669"/>
    <property type="project" value="InterPro"/>
</dbReference>
<evidence type="ECO:0000313" key="9">
    <source>
        <dbReference type="Proteomes" id="UP000317624"/>
    </source>
</evidence>
<dbReference type="GO" id="GO:0015288">
    <property type="term" value="F:porin activity"/>
    <property type="evidence" value="ECO:0007669"/>
    <property type="project" value="TreeGrafter"/>
</dbReference>
<dbReference type="PANTHER" id="PTHR30026:SF20">
    <property type="entry name" value="OUTER MEMBRANE PROTEIN TOLC"/>
    <property type="match status" value="1"/>
</dbReference>
<keyword evidence="5" id="KW-0812">Transmembrane</keyword>
<comment type="subcellular location">
    <subcellularLocation>
        <location evidence="1">Cell outer membrane</location>
    </subcellularLocation>
</comment>
<proteinExistence type="inferred from homology"/>
<evidence type="ECO:0000256" key="7">
    <source>
        <dbReference type="ARBA" id="ARBA00023237"/>
    </source>
</evidence>
<dbReference type="InterPro" id="IPR003423">
    <property type="entry name" value="OMP_efflux"/>
</dbReference>
<keyword evidence="7" id="KW-0998">Cell outer membrane</keyword>
<dbReference type="InterPro" id="IPR051906">
    <property type="entry name" value="TolC-like"/>
</dbReference>
<name>A0A558BMH4_9BACT</name>
<dbReference type="Gene3D" id="1.20.1600.10">
    <property type="entry name" value="Outer membrane efflux proteins (OEP)"/>
    <property type="match status" value="1"/>
</dbReference>
<evidence type="ECO:0000256" key="1">
    <source>
        <dbReference type="ARBA" id="ARBA00004442"/>
    </source>
</evidence>
<evidence type="ECO:0000256" key="2">
    <source>
        <dbReference type="ARBA" id="ARBA00007613"/>
    </source>
</evidence>
<accession>A0A558BMH4</accession>
<evidence type="ECO:0000256" key="3">
    <source>
        <dbReference type="ARBA" id="ARBA00022448"/>
    </source>
</evidence>
<evidence type="ECO:0000256" key="5">
    <source>
        <dbReference type="ARBA" id="ARBA00022692"/>
    </source>
</evidence>
<dbReference type="Proteomes" id="UP000317624">
    <property type="component" value="Unassembled WGS sequence"/>
</dbReference>
<dbReference type="SUPFAM" id="SSF56954">
    <property type="entry name" value="Outer membrane efflux proteins (OEP)"/>
    <property type="match status" value="1"/>
</dbReference>
<keyword evidence="6" id="KW-0472">Membrane</keyword>
<evidence type="ECO:0000256" key="4">
    <source>
        <dbReference type="ARBA" id="ARBA00022452"/>
    </source>
</evidence>
<keyword evidence="9" id="KW-1185">Reference proteome</keyword>
<dbReference type="GO" id="GO:0009279">
    <property type="term" value="C:cell outer membrane"/>
    <property type="evidence" value="ECO:0007669"/>
    <property type="project" value="UniProtKB-SubCell"/>
</dbReference>
<organism evidence="8 9">
    <name type="scientific">Hymenobacter setariae</name>
    <dbReference type="NCBI Taxonomy" id="2594794"/>
    <lineage>
        <taxon>Bacteria</taxon>
        <taxon>Pseudomonadati</taxon>
        <taxon>Bacteroidota</taxon>
        <taxon>Cytophagia</taxon>
        <taxon>Cytophagales</taxon>
        <taxon>Hymenobacteraceae</taxon>
        <taxon>Hymenobacter</taxon>
    </lineage>
</organism>
<gene>
    <name evidence="8" type="ORF">FNT36_21265</name>
</gene>
<evidence type="ECO:0000256" key="6">
    <source>
        <dbReference type="ARBA" id="ARBA00023136"/>
    </source>
</evidence>
<keyword evidence="3" id="KW-0813">Transport</keyword>
<dbReference type="Pfam" id="PF02321">
    <property type="entry name" value="OEP"/>
    <property type="match status" value="2"/>
</dbReference>
<dbReference type="PANTHER" id="PTHR30026">
    <property type="entry name" value="OUTER MEMBRANE PROTEIN TOLC"/>
    <property type="match status" value="1"/>
</dbReference>
<dbReference type="GO" id="GO:1990281">
    <property type="term" value="C:efflux pump complex"/>
    <property type="evidence" value="ECO:0007669"/>
    <property type="project" value="TreeGrafter"/>
</dbReference>
<dbReference type="AlphaFoldDB" id="A0A558BMH4"/>
<comment type="caution">
    <text evidence="8">The sequence shown here is derived from an EMBL/GenBank/DDBJ whole genome shotgun (WGS) entry which is preliminary data.</text>
</comment>
<comment type="similarity">
    <text evidence="2">Belongs to the outer membrane factor (OMF) (TC 1.B.17) family.</text>
</comment>
<evidence type="ECO:0000313" key="8">
    <source>
        <dbReference type="EMBL" id="TVT37706.1"/>
    </source>
</evidence>
<dbReference type="OrthoDB" id="9814032at2"/>
<dbReference type="EMBL" id="VMRJ01000006">
    <property type="protein sequence ID" value="TVT37706.1"/>
    <property type="molecule type" value="Genomic_DNA"/>
</dbReference>
<sequence>MLSQFFIRGLYRPARPRTLRGRSAVLFLVLAVSLLRGLGASAQAPGAPASQPIPSTASLAECISFALRNQPVVRQSQLDEQIGERNIRIGLSGWLPQVNATGIYTRNIQLPTAVFPNLTDPTGPQQVIRIGLNNTSTLGIAASQLLFSNDVLRAARSVRPTRLVYQQTTIANKIDVVTNVSKAFYDILLTERQLAILDEAIQRQQLQVKDSKAKLDVGVVDKTDYLRASVSLRNAYAQRRTTATVLPGKYSALKQLMGLAPEKPLTLQYDTLQMVREAQLDTAERLVPERRIELQQLQTQKRLQSITIDYYRYGFLPTLSGFYNYNRVYQNNQFSDLYKTAYPNQQAGAQFALPLFTGLRRLQNLKIARLQDERLDLDLFDTRNQITTEYDQALGVYKGALSQLNALQDNLVDAKEVYRVINLQYREGIKTFLELTIAEADLRTAQLNYYNALFNVLSSKLDVQRALGNITFNQ</sequence>
<keyword evidence="4" id="KW-1134">Transmembrane beta strand</keyword>
<protein>
    <submittedName>
        <fullName evidence="8">TolC family protein</fullName>
    </submittedName>
</protein>
<reference evidence="8 9" key="1">
    <citation type="submission" date="2019-07" db="EMBL/GenBank/DDBJ databases">
        <title>Hymenobacter sp. straun FUR1 Genome sequencing and assembly.</title>
        <authorList>
            <person name="Chhetri G."/>
        </authorList>
    </citation>
    <scope>NUCLEOTIDE SEQUENCE [LARGE SCALE GENOMIC DNA]</scope>
    <source>
        <strain evidence="8 9">Fur1</strain>
    </source>
</reference>